<dbReference type="HOGENOM" id="CLU_1835133_0_0_1"/>
<reference evidence="1 2" key="2">
    <citation type="journal article" date="2012" name="PLoS Pathog.">
        <title>Diverse lifestyles and strategies of plant pathogenesis encoded in the genomes of eighteen Dothideomycetes fungi.</title>
        <authorList>
            <person name="Ohm R.A."/>
            <person name="Feau N."/>
            <person name="Henrissat B."/>
            <person name="Schoch C.L."/>
            <person name="Horwitz B.A."/>
            <person name="Barry K.W."/>
            <person name="Condon B.J."/>
            <person name="Copeland A.C."/>
            <person name="Dhillon B."/>
            <person name="Glaser F."/>
            <person name="Hesse C.N."/>
            <person name="Kosti I."/>
            <person name="LaButti K."/>
            <person name="Lindquist E.A."/>
            <person name="Lucas S."/>
            <person name="Salamov A.A."/>
            <person name="Bradshaw R.E."/>
            <person name="Ciuffetti L."/>
            <person name="Hamelin R.C."/>
            <person name="Kema G.H.J."/>
            <person name="Lawrence C."/>
            <person name="Scott J.A."/>
            <person name="Spatafora J.W."/>
            <person name="Turgeon B.G."/>
            <person name="de Wit P.J.G.M."/>
            <person name="Zhong S."/>
            <person name="Goodwin S.B."/>
            <person name="Grigoriev I.V."/>
        </authorList>
    </citation>
    <scope>NUCLEOTIDE SEQUENCE [LARGE SCALE GENOMIC DNA]</scope>
    <source>
        <strain evidence="2">NZE10 / CBS 128990</strain>
    </source>
</reference>
<dbReference type="Proteomes" id="UP000016933">
    <property type="component" value="Unassembled WGS sequence"/>
</dbReference>
<dbReference type="EMBL" id="KB446541">
    <property type="protein sequence ID" value="EME42085.1"/>
    <property type="molecule type" value="Genomic_DNA"/>
</dbReference>
<accession>N1PKK0</accession>
<evidence type="ECO:0000313" key="2">
    <source>
        <dbReference type="Proteomes" id="UP000016933"/>
    </source>
</evidence>
<gene>
    <name evidence="1" type="ORF">DOTSEDRAFT_25732</name>
</gene>
<name>N1PKK0_DOTSN</name>
<protein>
    <submittedName>
        <fullName evidence="1">Uncharacterized protein</fullName>
    </submittedName>
</protein>
<reference evidence="2" key="1">
    <citation type="journal article" date="2012" name="PLoS Genet.">
        <title>The genomes of the fungal plant pathogens Cladosporium fulvum and Dothistroma septosporum reveal adaptation to different hosts and lifestyles but also signatures of common ancestry.</title>
        <authorList>
            <person name="de Wit P.J.G.M."/>
            <person name="van der Burgt A."/>
            <person name="Oekmen B."/>
            <person name="Stergiopoulos I."/>
            <person name="Abd-Elsalam K.A."/>
            <person name="Aerts A.L."/>
            <person name="Bahkali A.H."/>
            <person name="Beenen H.G."/>
            <person name="Chettri P."/>
            <person name="Cox M.P."/>
            <person name="Datema E."/>
            <person name="de Vries R.P."/>
            <person name="Dhillon B."/>
            <person name="Ganley A.R."/>
            <person name="Griffiths S.A."/>
            <person name="Guo Y."/>
            <person name="Hamelin R.C."/>
            <person name="Henrissat B."/>
            <person name="Kabir M.S."/>
            <person name="Jashni M.K."/>
            <person name="Kema G."/>
            <person name="Klaubauf S."/>
            <person name="Lapidus A."/>
            <person name="Levasseur A."/>
            <person name="Lindquist E."/>
            <person name="Mehrabi R."/>
            <person name="Ohm R.A."/>
            <person name="Owen T.J."/>
            <person name="Salamov A."/>
            <person name="Schwelm A."/>
            <person name="Schijlen E."/>
            <person name="Sun H."/>
            <person name="van den Burg H.A."/>
            <person name="van Ham R.C.H.J."/>
            <person name="Zhang S."/>
            <person name="Goodwin S.B."/>
            <person name="Grigoriev I.V."/>
            <person name="Collemare J."/>
            <person name="Bradshaw R.E."/>
        </authorList>
    </citation>
    <scope>NUCLEOTIDE SEQUENCE [LARGE SCALE GENOMIC DNA]</scope>
    <source>
        <strain evidence="2">NZE10 / CBS 128990</strain>
    </source>
</reference>
<proteinExistence type="predicted"/>
<dbReference type="AlphaFoldDB" id="N1PKK0"/>
<sequence length="140" mass="16434">METPTLRRHGLSEDAITLADILLFTLKADYGTRASPRQAWRQIFTIQIHMKMLFAVVRERGLKVPLSSGYGYVDFTPMLHRPRSNLGFLYTLREICFWDTTNQEFQLGKLLPPSMKYFPERVTLAMPTVSRWLPKFEWHV</sequence>
<keyword evidence="2" id="KW-1185">Reference proteome</keyword>
<organism evidence="1 2">
    <name type="scientific">Dothistroma septosporum (strain NZE10 / CBS 128990)</name>
    <name type="common">Red band needle blight fungus</name>
    <name type="synonym">Mycosphaerella pini</name>
    <dbReference type="NCBI Taxonomy" id="675120"/>
    <lineage>
        <taxon>Eukaryota</taxon>
        <taxon>Fungi</taxon>
        <taxon>Dikarya</taxon>
        <taxon>Ascomycota</taxon>
        <taxon>Pezizomycotina</taxon>
        <taxon>Dothideomycetes</taxon>
        <taxon>Dothideomycetidae</taxon>
        <taxon>Mycosphaerellales</taxon>
        <taxon>Mycosphaerellaceae</taxon>
        <taxon>Dothistroma</taxon>
    </lineage>
</organism>
<evidence type="ECO:0000313" key="1">
    <source>
        <dbReference type="EMBL" id="EME42085.1"/>
    </source>
</evidence>